<feature type="domain" description="AB hydrolase-1" evidence="3">
    <location>
        <begin position="163"/>
        <end position="428"/>
    </location>
</feature>
<comment type="similarity">
    <text evidence="1">Belongs to the AB hydrolase superfamily. AB hydrolase 4 family.</text>
</comment>
<dbReference type="GO" id="GO:0047372">
    <property type="term" value="F:monoacylglycerol lipase activity"/>
    <property type="evidence" value="ECO:0007669"/>
    <property type="project" value="TreeGrafter"/>
</dbReference>
<gene>
    <name evidence="4" type="ORF">Kpol_1048p43</name>
</gene>
<dbReference type="InParanoid" id="A7TGK5"/>
<name>A7TGK5_VANPO</name>
<dbReference type="OMA" id="HTMDIRE"/>
<dbReference type="HOGENOM" id="CLU_032487_1_0_1"/>
<feature type="active site" description="Charge relay system" evidence="2">
    <location>
        <position position="394"/>
    </location>
</feature>
<dbReference type="GeneID" id="5546912"/>
<dbReference type="PANTHER" id="PTHR10794:SF44">
    <property type="entry name" value="MEDIUM-CHAIN FATTY ACID ETHYL ESTER SYNTHASE_ESTERASE 1-RELATED"/>
    <property type="match status" value="1"/>
</dbReference>
<feature type="active site" description="Charge relay system" evidence="2">
    <location>
        <position position="246"/>
    </location>
</feature>
<dbReference type="Gene3D" id="3.40.50.1820">
    <property type="entry name" value="alpha/beta hydrolase"/>
    <property type="match status" value="1"/>
</dbReference>
<proteinExistence type="inferred from homology"/>
<dbReference type="EMBL" id="DS480387">
    <property type="protein sequence ID" value="EDO18612.1"/>
    <property type="molecule type" value="Genomic_DNA"/>
</dbReference>
<dbReference type="GO" id="GO:0051793">
    <property type="term" value="P:medium-chain fatty acid catabolic process"/>
    <property type="evidence" value="ECO:0007669"/>
    <property type="project" value="EnsemblFungi"/>
</dbReference>
<dbReference type="SUPFAM" id="SSF53474">
    <property type="entry name" value="alpha/beta-Hydrolases"/>
    <property type="match status" value="1"/>
</dbReference>
<dbReference type="InterPro" id="IPR029058">
    <property type="entry name" value="AB_hydrolase_fold"/>
</dbReference>
<dbReference type="PANTHER" id="PTHR10794">
    <property type="entry name" value="ABHYDROLASE DOMAIN-CONTAINING PROTEIN"/>
    <property type="match status" value="1"/>
</dbReference>
<evidence type="ECO:0000256" key="2">
    <source>
        <dbReference type="PIRSR" id="PIRSR005211-1"/>
    </source>
</evidence>
<dbReference type="FunCoup" id="A7TGK5">
    <property type="interactions" value="383"/>
</dbReference>
<dbReference type="GO" id="GO:0051792">
    <property type="term" value="P:medium-chain fatty acid biosynthetic process"/>
    <property type="evidence" value="ECO:0007669"/>
    <property type="project" value="EnsemblFungi"/>
</dbReference>
<feature type="active site" description="Charge relay system" evidence="2">
    <location>
        <position position="423"/>
    </location>
</feature>
<dbReference type="InterPro" id="IPR000073">
    <property type="entry name" value="AB_hydrolase_1"/>
</dbReference>
<dbReference type="AlphaFoldDB" id="A7TGK5"/>
<dbReference type="GO" id="GO:0008126">
    <property type="term" value="F:acetylesterase activity"/>
    <property type="evidence" value="ECO:0007669"/>
    <property type="project" value="TreeGrafter"/>
</dbReference>
<dbReference type="Proteomes" id="UP000000267">
    <property type="component" value="Unassembled WGS sequence"/>
</dbReference>
<evidence type="ECO:0000256" key="1">
    <source>
        <dbReference type="ARBA" id="ARBA00010884"/>
    </source>
</evidence>
<evidence type="ECO:0000313" key="4">
    <source>
        <dbReference type="EMBL" id="EDO18612.1"/>
    </source>
</evidence>
<dbReference type="eggNOG" id="KOG1838">
    <property type="taxonomic scope" value="Eukaryota"/>
</dbReference>
<evidence type="ECO:0000313" key="5">
    <source>
        <dbReference type="Proteomes" id="UP000000267"/>
    </source>
</evidence>
<evidence type="ECO:0000259" key="3">
    <source>
        <dbReference type="Pfam" id="PF00561"/>
    </source>
</evidence>
<organism evidence="5">
    <name type="scientific">Vanderwaltozyma polyspora (strain ATCC 22028 / DSM 70294 / BCRC 21397 / CBS 2163 / NBRC 10782 / NRRL Y-8283 / UCD 57-17)</name>
    <name type="common">Kluyveromyces polysporus</name>
    <dbReference type="NCBI Taxonomy" id="436907"/>
    <lineage>
        <taxon>Eukaryota</taxon>
        <taxon>Fungi</taxon>
        <taxon>Dikarya</taxon>
        <taxon>Ascomycota</taxon>
        <taxon>Saccharomycotina</taxon>
        <taxon>Saccharomycetes</taxon>
        <taxon>Saccharomycetales</taxon>
        <taxon>Saccharomycetaceae</taxon>
        <taxon>Vanderwaltozyma</taxon>
    </lineage>
</organism>
<dbReference type="InterPro" id="IPR012020">
    <property type="entry name" value="ABHD4"/>
</dbReference>
<keyword evidence="5" id="KW-1185">Reference proteome</keyword>
<dbReference type="PhylomeDB" id="A7TGK5"/>
<dbReference type="Pfam" id="PF00561">
    <property type="entry name" value="Abhydrolase_1"/>
    <property type="match status" value="1"/>
</dbReference>
<dbReference type="OrthoDB" id="5954035at2759"/>
<reference evidence="4 5" key="1">
    <citation type="journal article" date="2007" name="Proc. Natl. Acad. Sci. U.S.A.">
        <title>Independent sorting-out of thousands of duplicated gene pairs in two yeast species descended from a whole-genome duplication.</title>
        <authorList>
            <person name="Scannell D.R."/>
            <person name="Frank A.C."/>
            <person name="Conant G.C."/>
            <person name="Byrne K.P."/>
            <person name="Woolfit M."/>
            <person name="Wolfe K.H."/>
        </authorList>
    </citation>
    <scope>NUCLEOTIDE SEQUENCE [LARGE SCALE GENOMIC DNA]</scope>
    <source>
        <strain evidence="5">ATCC 22028 / DSM 70294 / BCRC 21397 / CBS 2163 / NBRC 10782 / NRRL Y-8283 / UCD 57-17</strain>
    </source>
</reference>
<sequence length="451" mass="51409">MSSTYPTINPFRWGFNGTVTQFASDDSVKLTLKDSKENTDFKHFVSQNVPGLRDGATFRLNPLLFTGILQTVYLGAANFDQKFRVFYGREVRKFSDGGITSIDWVMNSWKDKYHFDPSNCSYDKKSFDADEKETHLENWPRLHPFTRFLREPEITEIDGDDRPLIVVLHGLAGGSHEPIIRSLTESLSAIGNHRFKVAVLNSRGCARTKVTNRYLGTAIFTLDIEEFIRKELEKFPNRKIYAVGFSFGAMQLSNYLSKMGENSMLTAAAFLSNPWDMVNSTRKIDNDFWTKTLFAKTLGQFLSRLIKVNIGELEVPNGTVPDHEPTPENPCFYTFTKENLQKISEITSPSQFDDILTAPSLGFKNAYDYYGYATSITKMPHFKIPCLVINSIDDPIVDSNTLPRNEAMSNPYLVYCETDLGGHLAYLDSEKNSWVTPRIAEYFFKFDELVL</sequence>
<accession>A7TGK5</accession>
<dbReference type="InterPro" id="IPR050960">
    <property type="entry name" value="AB_hydrolase_4_sf"/>
</dbReference>
<dbReference type="KEGG" id="vpo:Kpol_1048p43"/>
<protein>
    <recommendedName>
        <fullName evidence="3">AB hydrolase-1 domain-containing protein</fullName>
    </recommendedName>
</protein>
<dbReference type="RefSeq" id="XP_001646470.1">
    <property type="nucleotide sequence ID" value="XM_001646420.1"/>
</dbReference>
<dbReference type="GO" id="GO:0004026">
    <property type="term" value="F:alcohol O-acetyltransferase activity"/>
    <property type="evidence" value="ECO:0007669"/>
    <property type="project" value="EnsemblFungi"/>
</dbReference>
<dbReference type="PIRSF" id="PIRSF005211">
    <property type="entry name" value="Ab_hydro_YheT"/>
    <property type="match status" value="1"/>
</dbReference>